<name>A0AAN8FDI8_9EURO</name>
<feature type="compositionally biased region" description="Polar residues" evidence="1">
    <location>
        <begin position="61"/>
        <end position="71"/>
    </location>
</feature>
<comment type="caution">
    <text evidence="2">The sequence shown here is derived from an EMBL/GenBank/DDBJ whole genome shotgun (WGS) entry which is preliminary data.</text>
</comment>
<feature type="region of interest" description="Disordered" evidence="1">
    <location>
        <begin position="122"/>
        <end position="144"/>
    </location>
</feature>
<sequence>MSTSQPPTATSTPQVTQLAKAAPRHIVPLKRPAAGAAEPSTRNVPPPKTTLGDPSTPSPNPSALNASQSGYHTFPSAYPITYKFMPTAVPPPVTPSGSASDTTRRARNAVAYQLDHRYDPNAAAPQQGQQIPRPNFPPPIVPPAPPGSKKILEQPGNVKISVSQNPKNPKVVRDATGVEKPRDSGYRNYTFAQRVQVLTLMTHQYGGQYIEFVTGVNPKAQARIMSVARSRGFDFIRNPRIDDAYVVDGIRTGRPKGSKTVNRPAKWKKKKRSQGEEEAEGERQTADVDADVDADAEAEAEDEDESYRGQQTNYARNGTSEEHFDGITAHLASIQEYLARADNTGKAP</sequence>
<proteinExistence type="predicted"/>
<dbReference type="AlphaFoldDB" id="A0AAN8FDI8"/>
<dbReference type="Proteomes" id="UP001316803">
    <property type="component" value="Unassembled WGS sequence"/>
</dbReference>
<feature type="region of interest" description="Disordered" evidence="1">
    <location>
        <begin position="1"/>
        <end position="72"/>
    </location>
</feature>
<evidence type="ECO:0000313" key="2">
    <source>
        <dbReference type="EMBL" id="KAK5956366.1"/>
    </source>
</evidence>
<reference evidence="2 3" key="1">
    <citation type="submission" date="2022-12" db="EMBL/GenBank/DDBJ databases">
        <title>Genomic features and morphological characterization of a novel Knufia sp. strain isolated from spacecraft assembly facility.</title>
        <authorList>
            <person name="Teixeira M."/>
            <person name="Chander A.M."/>
            <person name="Stajich J.E."/>
            <person name="Venkateswaran K."/>
        </authorList>
    </citation>
    <scope>NUCLEOTIDE SEQUENCE [LARGE SCALE GENOMIC DNA]</scope>
    <source>
        <strain evidence="2 3">FJI-L2-BK-P2</strain>
    </source>
</reference>
<gene>
    <name evidence="2" type="ORF">OHC33_002943</name>
</gene>
<feature type="compositionally biased region" description="Polar residues" evidence="1">
    <location>
        <begin position="308"/>
        <end position="318"/>
    </location>
</feature>
<feature type="compositionally biased region" description="Pro residues" evidence="1">
    <location>
        <begin position="134"/>
        <end position="144"/>
    </location>
</feature>
<feature type="compositionally biased region" description="Acidic residues" evidence="1">
    <location>
        <begin position="288"/>
        <end position="305"/>
    </location>
</feature>
<dbReference type="EMBL" id="JAKLMC020000005">
    <property type="protein sequence ID" value="KAK5956366.1"/>
    <property type="molecule type" value="Genomic_DNA"/>
</dbReference>
<feature type="region of interest" description="Disordered" evidence="1">
    <location>
        <begin position="250"/>
        <end position="322"/>
    </location>
</feature>
<organism evidence="2 3">
    <name type="scientific">Knufia fluminis</name>
    <dbReference type="NCBI Taxonomy" id="191047"/>
    <lineage>
        <taxon>Eukaryota</taxon>
        <taxon>Fungi</taxon>
        <taxon>Dikarya</taxon>
        <taxon>Ascomycota</taxon>
        <taxon>Pezizomycotina</taxon>
        <taxon>Eurotiomycetes</taxon>
        <taxon>Chaetothyriomycetidae</taxon>
        <taxon>Chaetothyriales</taxon>
        <taxon>Trichomeriaceae</taxon>
        <taxon>Knufia</taxon>
    </lineage>
</organism>
<keyword evidence="3" id="KW-1185">Reference proteome</keyword>
<protein>
    <submittedName>
        <fullName evidence="2">Uncharacterized protein</fullName>
    </submittedName>
</protein>
<evidence type="ECO:0000313" key="3">
    <source>
        <dbReference type="Proteomes" id="UP001316803"/>
    </source>
</evidence>
<accession>A0AAN8FDI8</accession>
<feature type="compositionally biased region" description="Low complexity" evidence="1">
    <location>
        <begin position="1"/>
        <end position="17"/>
    </location>
</feature>
<evidence type="ECO:0000256" key="1">
    <source>
        <dbReference type="SAM" id="MobiDB-lite"/>
    </source>
</evidence>